<dbReference type="AlphaFoldDB" id="A0A1M5IH31"/>
<dbReference type="SMART" id="SM00862">
    <property type="entry name" value="Trans_reg_C"/>
    <property type="match status" value="1"/>
</dbReference>
<dbReference type="GO" id="GO:0006355">
    <property type="term" value="P:regulation of DNA-templated transcription"/>
    <property type="evidence" value="ECO:0007669"/>
    <property type="project" value="InterPro"/>
</dbReference>
<dbReference type="Gene3D" id="1.25.40.10">
    <property type="entry name" value="Tetratricopeptide repeat domain"/>
    <property type="match status" value="2"/>
</dbReference>
<evidence type="ECO:0000313" key="6">
    <source>
        <dbReference type="Proteomes" id="UP000184501"/>
    </source>
</evidence>
<dbReference type="CDD" id="cd15831">
    <property type="entry name" value="BTAD"/>
    <property type="match status" value="1"/>
</dbReference>
<proteinExistence type="inferred from homology"/>
<evidence type="ECO:0000256" key="2">
    <source>
        <dbReference type="ARBA" id="ARBA00023125"/>
    </source>
</evidence>
<protein>
    <submittedName>
        <fullName evidence="5">Predicted ATPase</fullName>
    </submittedName>
</protein>
<dbReference type="Gene3D" id="3.40.50.300">
    <property type="entry name" value="P-loop containing nucleotide triphosphate hydrolases"/>
    <property type="match status" value="1"/>
</dbReference>
<name>A0A1M5IH31_STRHI</name>
<dbReference type="Proteomes" id="UP000184501">
    <property type="component" value="Unassembled WGS sequence"/>
</dbReference>
<dbReference type="EMBL" id="FQVN01000007">
    <property type="protein sequence ID" value="SHG27103.1"/>
    <property type="molecule type" value="Genomic_DNA"/>
</dbReference>
<sequence>MSDGIRVALLGPVRAYAAASAIAIPGARVRLLLARLALTHGRLVPVTVLIDDLWGADALSDATNTLQALVSRLRKAVGAQAVELVGGGYRLAADVDAPRFEELVAQGRRELAADQPAAAIVSLDAALDLWTGEPLGDLPDVPFVRTAAARLDELRLGAVEDRCEAALLLGRHNEVLANPEPAARPLRERLAALRIRALYQAGRQSEALAAYEEVRRALADQLGVDPGADLRQVHLAMLRGELASAGARPKLTPGRLPAQRTSFVGRDAELSHLAEQLRSHRLVTVVGPGGVGKTRLAIEAAAHLPAHEQGRVWFVPLASALAEGAGEGPNEDADAVAGAVLGVLSATRARLTDGRPELEELIGPEPAVLVLDNCEHVVEAAARFTDRLLERLPRLTVLATSREPLAITGESLCRLDPLDPATDAVRLFVDRAQAVRPAFTADDAVLDICRRLDGLPLALELAAARLRTMTAAEIAHRLDDRFRLLASGSRAALPRHRTLLAVVDWSWDLLTEQERTLATRLSIFPGGATTVALEAVCADDLLPAHDIAYVLGSLVDKSLVQWDGRRHRMLETIRAYACDRLNDRKSIEDRFARYFLSLAEDHEPRLRTRDQLTSIAWFDAEYDNLLSALRGAINDSNADLAARLTISLLWYWQLLRFDARAAGFVADVLRFGDALPAPDRAVMAVLYQNDGVNVDPERARALIEDCISTGALERHPFLVIVTAPTAYFLGHRDLAERLLKDVEDHPDQGVAALAAWVRSTIRDDQGDWPGAAADRARALRGFEQTGERLGLSFVLAAVAQDHALRGGHDQAIAALTRCVALAAEIGSPEEISYRARLGNQRMRAGDLAGARQDFDIALRQAVEHGQPHLRVEALAGLADLRRREGEPERAGRLLDRLDTVVRGLPAAEQIAAAVSAPVRMALRIDTGDPTAKDLLPYVAATGATVRHMAAPAAELLARLLAQTGDATGAATALGMSQVIRGAFDHGNPELRDLVADLTTQLGATAYAQAYDRGAAMPRAEALARLHSG</sequence>
<dbReference type="InterPro" id="IPR036388">
    <property type="entry name" value="WH-like_DNA-bd_sf"/>
</dbReference>
<dbReference type="PROSITE" id="PS51755">
    <property type="entry name" value="OMPR_PHOB"/>
    <property type="match status" value="1"/>
</dbReference>
<dbReference type="Pfam" id="PF03704">
    <property type="entry name" value="BTAD"/>
    <property type="match status" value="1"/>
</dbReference>
<gene>
    <name evidence="5" type="ORF">SAMN05444320_107263</name>
</gene>
<dbReference type="GO" id="GO:0003677">
    <property type="term" value="F:DNA binding"/>
    <property type="evidence" value="ECO:0007669"/>
    <property type="project" value="UniProtKB-UniRule"/>
</dbReference>
<dbReference type="SUPFAM" id="SSF48452">
    <property type="entry name" value="TPR-like"/>
    <property type="match status" value="2"/>
</dbReference>
<evidence type="ECO:0000313" key="5">
    <source>
        <dbReference type="EMBL" id="SHG27103.1"/>
    </source>
</evidence>
<dbReference type="RefSeq" id="WP_234995862.1">
    <property type="nucleotide sequence ID" value="NZ_FQVN01000007.1"/>
</dbReference>
<dbReference type="Gene3D" id="1.10.10.10">
    <property type="entry name" value="Winged helix-like DNA-binding domain superfamily/Winged helix DNA-binding domain"/>
    <property type="match status" value="1"/>
</dbReference>
<dbReference type="InterPro" id="IPR027417">
    <property type="entry name" value="P-loop_NTPase"/>
</dbReference>
<dbReference type="STRING" id="2017.SAMN05444320_107263"/>
<dbReference type="PANTHER" id="PTHR47691">
    <property type="entry name" value="REGULATOR-RELATED"/>
    <property type="match status" value="1"/>
</dbReference>
<keyword evidence="2 3" id="KW-0238">DNA-binding</keyword>
<dbReference type="GO" id="GO:0000160">
    <property type="term" value="P:phosphorelay signal transduction system"/>
    <property type="evidence" value="ECO:0007669"/>
    <property type="project" value="InterPro"/>
</dbReference>
<organism evidence="5 6">
    <name type="scientific">Streptoalloteichus hindustanus</name>
    <dbReference type="NCBI Taxonomy" id="2017"/>
    <lineage>
        <taxon>Bacteria</taxon>
        <taxon>Bacillati</taxon>
        <taxon>Actinomycetota</taxon>
        <taxon>Actinomycetes</taxon>
        <taxon>Pseudonocardiales</taxon>
        <taxon>Pseudonocardiaceae</taxon>
        <taxon>Streptoalloteichus</taxon>
    </lineage>
</organism>
<dbReference type="InterPro" id="IPR041664">
    <property type="entry name" value="AAA_16"/>
</dbReference>
<dbReference type="SUPFAM" id="SSF46894">
    <property type="entry name" value="C-terminal effector domain of the bipartite response regulators"/>
    <property type="match status" value="1"/>
</dbReference>
<feature type="DNA-binding region" description="OmpR/PhoB-type" evidence="3">
    <location>
        <begin position="1"/>
        <end position="93"/>
    </location>
</feature>
<dbReference type="InterPro" id="IPR016032">
    <property type="entry name" value="Sig_transdc_resp-reg_C-effctor"/>
</dbReference>
<dbReference type="SUPFAM" id="SSF52540">
    <property type="entry name" value="P-loop containing nucleoside triphosphate hydrolases"/>
    <property type="match status" value="1"/>
</dbReference>
<evidence type="ECO:0000256" key="3">
    <source>
        <dbReference type="PROSITE-ProRule" id="PRU01091"/>
    </source>
</evidence>
<dbReference type="PANTHER" id="PTHR47691:SF3">
    <property type="entry name" value="HTH-TYPE TRANSCRIPTIONAL REGULATOR RV0890C-RELATED"/>
    <property type="match status" value="1"/>
</dbReference>
<accession>A0A1M5IH31</accession>
<dbReference type="SMART" id="SM01043">
    <property type="entry name" value="BTAD"/>
    <property type="match status" value="1"/>
</dbReference>
<dbReference type="InterPro" id="IPR005158">
    <property type="entry name" value="BTAD"/>
</dbReference>
<reference evidence="5 6" key="1">
    <citation type="submission" date="2016-11" db="EMBL/GenBank/DDBJ databases">
        <authorList>
            <person name="Jaros S."/>
            <person name="Januszkiewicz K."/>
            <person name="Wedrychowicz H."/>
        </authorList>
    </citation>
    <scope>NUCLEOTIDE SEQUENCE [LARGE SCALE GENOMIC DNA]</scope>
    <source>
        <strain evidence="5 6">DSM 44523</strain>
    </source>
</reference>
<dbReference type="Pfam" id="PF13191">
    <property type="entry name" value="AAA_16"/>
    <property type="match status" value="1"/>
</dbReference>
<dbReference type="InterPro" id="IPR011990">
    <property type="entry name" value="TPR-like_helical_dom_sf"/>
</dbReference>
<keyword evidence="6" id="KW-1185">Reference proteome</keyword>
<comment type="similarity">
    <text evidence="1">Belongs to the AfsR/DnrI/RedD regulatory family.</text>
</comment>
<dbReference type="InterPro" id="IPR001867">
    <property type="entry name" value="OmpR/PhoB-type_DNA-bd"/>
</dbReference>
<evidence type="ECO:0000256" key="1">
    <source>
        <dbReference type="ARBA" id="ARBA00005820"/>
    </source>
</evidence>
<feature type="domain" description="OmpR/PhoB-type" evidence="4">
    <location>
        <begin position="1"/>
        <end position="93"/>
    </location>
</feature>
<dbReference type="Pfam" id="PF00486">
    <property type="entry name" value="Trans_reg_C"/>
    <property type="match status" value="1"/>
</dbReference>
<evidence type="ECO:0000259" key="4">
    <source>
        <dbReference type="PROSITE" id="PS51755"/>
    </source>
</evidence>